<sequence length="50" mass="5822">MYLLNRQHHRILSFLIKNATIITNPKKKKKAPLSPKLHSIKIIIGFVETK</sequence>
<proteinExistence type="predicted"/>
<name>A0A2P2P8F2_RHIMU</name>
<evidence type="ECO:0000313" key="1">
    <source>
        <dbReference type="EMBL" id="MBX50992.1"/>
    </source>
</evidence>
<dbReference type="AlphaFoldDB" id="A0A2P2P8F2"/>
<dbReference type="EMBL" id="GGEC01070508">
    <property type="protein sequence ID" value="MBX50992.1"/>
    <property type="molecule type" value="Transcribed_RNA"/>
</dbReference>
<organism evidence="1">
    <name type="scientific">Rhizophora mucronata</name>
    <name type="common">Asiatic mangrove</name>
    <dbReference type="NCBI Taxonomy" id="61149"/>
    <lineage>
        <taxon>Eukaryota</taxon>
        <taxon>Viridiplantae</taxon>
        <taxon>Streptophyta</taxon>
        <taxon>Embryophyta</taxon>
        <taxon>Tracheophyta</taxon>
        <taxon>Spermatophyta</taxon>
        <taxon>Magnoliopsida</taxon>
        <taxon>eudicotyledons</taxon>
        <taxon>Gunneridae</taxon>
        <taxon>Pentapetalae</taxon>
        <taxon>rosids</taxon>
        <taxon>fabids</taxon>
        <taxon>Malpighiales</taxon>
        <taxon>Rhizophoraceae</taxon>
        <taxon>Rhizophora</taxon>
    </lineage>
</organism>
<reference evidence="1" key="1">
    <citation type="submission" date="2018-02" db="EMBL/GenBank/DDBJ databases">
        <title>Rhizophora mucronata_Transcriptome.</title>
        <authorList>
            <person name="Meera S.P."/>
            <person name="Sreeshan A."/>
            <person name="Augustine A."/>
        </authorList>
    </citation>
    <scope>NUCLEOTIDE SEQUENCE</scope>
    <source>
        <tissue evidence="1">Leaf</tissue>
    </source>
</reference>
<accession>A0A2P2P8F2</accession>
<protein>
    <submittedName>
        <fullName evidence="1">Uncharacterized protein</fullName>
    </submittedName>
</protein>